<dbReference type="Proteomes" id="UP000568877">
    <property type="component" value="Unassembled WGS sequence"/>
</dbReference>
<name>A0A6V8PKP3_9ACTN</name>
<dbReference type="Pfam" id="PF01883">
    <property type="entry name" value="FeS_assembly_P"/>
    <property type="match status" value="1"/>
</dbReference>
<proteinExistence type="predicted"/>
<gene>
    <name evidence="2" type="ORF">HKBW3S42_01579</name>
</gene>
<dbReference type="InterPro" id="IPR034904">
    <property type="entry name" value="FSCA_dom_sf"/>
</dbReference>
<sequence>MEKREILEILKRVYDPDYVDQSIVDMGLVSEEDITIKAQEIQIAYGLTAPMCPFSAAIGLMIQYAIEKKLGLPVTVRLKEEHRQAGVVEEVLKDPQKCQELISKLHEFGIMERCVRL</sequence>
<dbReference type="AlphaFoldDB" id="A0A6V8PKP3"/>
<reference evidence="2 3" key="1">
    <citation type="journal article" date="2020" name="Front. Microbiol.">
        <title>Single-cell genomics of novel Actinobacteria with the Wood-Ljungdahl pathway discovered in a serpentinizing system.</title>
        <authorList>
            <person name="Merino N."/>
            <person name="Kawai M."/>
            <person name="Boyd E.S."/>
            <person name="Colman D.R."/>
            <person name="McGlynn S.E."/>
            <person name="Nealson K.H."/>
            <person name="Kurokawa K."/>
            <person name="Hongoh Y."/>
        </authorList>
    </citation>
    <scope>NUCLEOTIDE SEQUENCE [LARGE SCALE GENOMIC DNA]</scope>
    <source>
        <strain evidence="2 3">S42</strain>
    </source>
</reference>
<dbReference type="InterPro" id="IPR002744">
    <property type="entry name" value="MIP18-like"/>
</dbReference>
<evidence type="ECO:0000259" key="1">
    <source>
        <dbReference type="Pfam" id="PF01883"/>
    </source>
</evidence>
<dbReference type="EMBL" id="BLSA01000352">
    <property type="protein sequence ID" value="GFP33245.1"/>
    <property type="molecule type" value="Genomic_DNA"/>
</dbReference>
<comment type="caution">
    <text evidence="2">The sequence shown here is derived from an EMBL/GenBank/DDBJ whole genome shotgun (WGS) entry which is preliminary data.</text>
</comment>
<organism evidence="2 3">
    <name type="scientific">Candidatus Hakubella thermalkaliphila</name>
    <dbReference type="NCBI Taxonomy" id="2754717"/>
    <lineage>
        <taxon>Bacteria</taxon>
        <taxon>Bacillati</taxon>
        <taxon>Actinomycetota</taxon>
        <taxon>Actinomycetota incertae sedis</taxon>
        <taxon>Candidatus Hakubellales</taxon>
        <taxon>Candidatus Hakubellaceae</taxon>
        <taxon>Candidatus Hakubella</taxon>
    </lineage>
</organism>
<feature type="domain" description="MIP18 family-like" evidence="1">
    <location>
        <begin position="3"/>
        <end position="70"/>
    </location>
</feature>
<dbReference type="SUPFAM" id="SSF117916">
    <property type="entry name" value="Fe-S cluster assembly (FSCA) domain-like"/>
    <property type="match status" value="1"/>
</dbReference>
<dbReference type="Gene3D" id="3.30.300.130">
    <property type="entry name" value="Fe-S cluster assembly (FSCA)"/>
    <property type="match status" value="1"/>
</dbReference>
<accession>A0A6V8PKP3</accession>
<protein>
    <recommendedName>
        <fullName evidence="1">MIP18 family-like domain-containing protein</fullName>
    </recommendedName>
</protein>
<evidence type="ECO:0000313" key="3">
    <source>
        <dbReference type="Proteomes" id="UP000568877"/>
    </source>
</evidence>
<evidence type="ECO:0000313" key="2">
    <source>
        <dbReference type="EMBL" id="GFP33245.1"/>
    </source>
</evidence>